<dbReference type="InterPro" id="IPR002130">
    <property type="entry name" value="Cyclophilin-type_PPIase_dom"/>
</dbReference>
<dbReference type="CDD" id="cd01920">
    <property type="entry name" value="cyclophilin_EcCYP_like"/>
    <property type="match status" value="1"/>
</dbReference>
<dbReference type="PROSITE" id="PS50072">
    <property type="entry name" value="CSA_PPIASE_2"/>
    <property type="match status" value="1"/>
</dbReference>
<organism evidence="5">
    <name type="scientific">marine metagenome</name>
    <dbReference type="NCBI Taxonomy" id="408172"/>
    <lineage>
        <taxon>unclassified sequences</taxon>
        <taxon>metagenomes</taxon>
        <taxon>ecological metagenomes</taxon>
    </lineage>
</organism>
<dbReference type="InterPro" id="IPR044665">
    <property type="entry name" value="E_coli_cyclophilin_A-like"/>
</dbReference>
<proteinExistence type="predicted"/>
<dbReference type="EMBL" id="UINC01017672">
    <property type="protein sequence ID" value="SVA73548.1"/>
    <property type="molecule type" value="Genomic_DNA"/>
</dbReference>
<sequence length="182" mass="19608">MLSTVLVGDDSQGDTKMVTLTTSLGAIELQLDAGSAPDTVSNFIAYVEGGHYDGILFHRVIPNFMIQGGGMRAGLVENPTRAPIENEASNGLKNLRGTIAMARTQDPHSATAQFFINLKDNSFLDHTEKSSAGWGYAVFGQVISGMDVVDQIASVETRSVGHHENVPINDVIIEHAQLRDQQ</sequence>
<dbReference type="PANTHER" id="PTHR43246">
    <property type="entry name" value="PEPTIDYL-PROLYL CIS-TRANS ISOMERASE CYP38, CHLOROPLASTIC"/>
    <property type="match status" value="1"/>
</dbReference>
<dbReference type="PRINTS" id="PR00153">
    <property type="entry name" value="CSAPPISMRASE"/>
</dbReference>
<feature type="domain" description="PPIase cyclophilin-type" evidence="4">
    <location>
        <begin position="14"/>
        <end position="178"/>
    </location>
</feature>
<protein>
    <recommendedName>
        <fullName evidence="1">peptidylprolyl isomerase</fullName>
        <ecNumber evidence="1">5.2.1.8</ecNumber>
    </recommendedName>
</protein>
<dbReference type="AlphaFoldDB" id="A0A381Y943"/>
<dbReference type="PIRSF" id="PIRSF001467">
    <property type="entry name" value="Peptidylpro_ismrse"/>
    <property type="match status" value="1"/>
</dbReference>
<dbReference type="Pfam" id="PF00160">
    <property type="entry name" value="Pro_isomerase"/>
    <property type="match status" value="1"/>
</dbReference>
<dbReference type="InterPro" id="IPR024936">
    <property type="entry name" value="Cyclophilin-type_PPIase"/>
</dbReference>
<gene>
    <name evidence="5" type="ORF">METZ01_LOCUS126402</name>
</gene>
<name>A0A381Y943_9ZZZZ</name>
<evidence type="ECO:0000259" key="4">
    <source>
        <dbReference type="PROSITE" id="PS50072"/>
    </source>
</evidence>
<evidence type="ECO:0000313" key="5">
    <source>
        <dbReference type="EMBL" id="SVA73548.1"/>
    </source>
</evidence>
<dbReference type="SUPFAM" id="SSF50891">
    <property type="entry name" value="Cyclophilin-like"/>
    <property type="match status" value="1"/>
</dbReference>
<dbReference type="Gene3D" id="2.40.100.10">
    <property type="entry name" value="Cyclophilin-like"/>
    <property type="match status" value="1"/>
</dbReference>
<dbReference type="GO" id="GO:0003755">
    <property type="term" value="F:peptidyl-prolyl cis-trans isomerase activity"/>
    <property type="evidence" value="ECO:0007669"/>
    <property type="project" value="UniProtKB-KW"/>
</dbReference>
<dbReference type="EC" id="5.2.1.8" evidence="1"/>
<keyword evidence="2" id="KW-0697">Rotamase</keyword>
<evidence type="ECO:0000256" key="3">
    <source>
        <dbReference type="ARBA" id="ARBA00023235"/>
    </source>
</evidence>
<evidence type="ECO:0000256" key="1">
    <source>
        <dbReference type="ARBA" id="ARBA00013194"/>
    </source>
</evidence>
<dbReference type="InterPro" id="IPR029000">
    <property type="entry name" value="Cyclophilin-like_dom_sf"/>
</dbReference>
<evidence type="ECO:0000256" key="2">
    <source>
        <dbReference type="ARBA" id="ARBA00023110"/>
    </source>
</evidence>
<reference evidence="5" key="1">
    <citation type="submission" date="2018-05" db="EMBL/GenBank/DDBJ databases">
        <authorList>
            <person name="Lanie J.A."/>
            <person name="Ng W.-L."/>
            <person name="Kazmierczak K.M."/>
            <person name="Andrzejewski T.M."/>
            <person name="Davidsen T.M."/>
            <person name="Wayne K.J."/>
            <person name="Tettelin H."/>
            <person name="Glass J.I."/>
            <person name="Rusch D."/>
            <person name="Podicherti R."/>
            <person name="Tsui H.-C.T."/>
            <person name="Winkler M.E."/>
        </authorList>
    </citation>
    <scope>NUCLEOTIDE SEQUENCE</scope>
</reference>
<keyword evidence="3" id="KW-0413">Isomerase</keyword>
<accession>A0A381Y943</accession>